<dbReference type="FunFam" id="3.40.50.720:FF:000417">
    <property type="entry name" value="Glucose 1-dehydrogenase, putative"/>
    <property type="match status" value="1"/>
</dbReference>
<dbReference type="OrthoDB" id="1669814at2759"/>
<evidence type="ECO:0000256" key="4">
    <source>
        <dbReference type="ARBA" id="ARBA00023308"/>
    </source>
</evidence>
<dbReference type="Pfam" id="PF13561">
    <property type="entry name" value="adh_short_C2"/>
    <property type="match status" value="1"/>
</dbReference>
<proteinExistence type="inferred from homology"/>
<dbReference type="PANTHER" id="PTHR42760:SF83">
    <property type="entry name" value="(3R)-3-HYDROXYACYL-COA DEHYDROGENASE"/>
    <property type="match status" value="1"/>
</dbReference>
<keyword evidence="3" id="KW-0560">Oxidoreductase</keyword>
<dbReference type="PRINTS" id="PR00081">
    <property type="entry name" value="GDHRDH"/>
</dbReference>
<sequence length="284" mass="30191">MAFPQLLVGKVAAITGGLTGIGRVCQRSIGSSHERWLTKQAIALDYIRHGAKVSISHLGGEKETTLLEALRNDVKDIEAEALARFITVSGDISQPETGRNFVAKTVEAFGRLDVFVSNAGVCQFAEFLELEPSLLNHTVSTNLSGAFFATQAAARQMAQVQSPPGGSIIGVSSISALVGGAQQTHYTPTKAGVLSLMQSCACALGKYGIRCNALLPGTIRTQLNEEDMKDPVKREYMEGRIPLGRLGQPRDLAGPAVFLACEELSSYVTGAQLLVDGGLFVNLQ</sequence>
<dbReference type="GO" id="GO:0048038">
    <property type="term" value="F:quinone binding"/>
    <property type="evidence" value="ECO:0007669"/>
    <property type="project" value="TreeGrafter"/>
</dbReference>
<dbReference type="GO" id="GO:0006633">
    <property type="term" value="P:fatty acid biosynthetic process"/>
    <property type="evidence" value="ECO:0007669"/>
    <property type="project" value="TreeGrafter"/>
</dbReference>
<evidence type="ECO:0000256" key="1">
    <source>
        <dbReference type="ARBA" id="ARBA00006484"/>
    </source>
</evidence>
<keyword evidence="6" id="KW-1185">Reference proteome</keyword>
<evidence type="ECO:0000256" key="2">
    <source>
        <dbReference type="ARBA" id="ARBA00022857"/>
    </source>
</evidence>
<keyword evidence="4" id="KW-0684">Rhamnose metabolism</keyword>
<dbReference type="EMBL" id="CAJVPG010000233">
    <property type="protein sequence ID" value="CAG8381642.1"/>
    <property type="molecule type" value="Genomic_DNA"/>
</dbReference>
<keyword evidence="2" id="KW-0521">NADP</keyword>
<evidence type="ECO:0000313" key="5">
    <source>
        <dbReference type="EMBL" id="CAG8381642.1"/>
    </source>
</evidence>
<dbReference type="GO" id="GO:0019301">
    <property type="term" value="P:rhamnose catabolic process"/>
    <property type="evidence" value="ECO:0007669"/>
    <property type="project" value="UniProtKB-ARBA"/>
</dbReference>
<dbReference type="Gene3D" id="3.40.50.720">
    <property type="entry name" value="NAD(P)-binding Rossmann-like Domain"/>
    <property type="match status" value="1"/>
</dbReference>
<gene>
    <name evidence="5" type="ORF">PSALAMII_LOCUS5820</name>
</gene>
<reference evidence="5" key="1">
    <citation type="submission" date="2021-07" db="EMBL/GenBank/DDBJ databases">
        <authorList>
            <person name="Branca A.L. A."/>
        </authorList>
    </citation>
    <scope>NUCLEOTIDE SEQUENCE</scope>
</reference>
<dbReference type="AlphaFoldDB" id="A0A9W4NLQ4"/>
<name>A0A9W4NLQ4_9EURO</name>
<protein>
    <submittedName>
        <fullName evidence="5">Uncharacterized protein</fullName>
    </submittedName>
</protein>
<dbReference type="SUPFAM" id="SSF51735">
    <property type="entry name" value="NAD(P)-binding Rossmann-fold domains"/>
    <property type="match status" value="1"/>
</dbReference>
<dbReference type="PANTHER" id="PTHR42760">
    <property type="entry name" value="SHORT-CHAIN DEHYDROGENASES/REDUCTASES FAMILY MEMBER"/>
    <property type="match status" value="1"/>
</dbReference>
<organism evidence="5 6">
    <name type="scientific">Penicillium salamii</name>
    <dbReference type="NCBI Taxonomy" id="1612424"/>
    <lineage>
        <taxon>Eukaryota</taxon>
        <taxon>Fungi</taxon>
        <taxon>Dikarya</taxon>
        <taxon>Ascomycota</taxon>
        <taxon>Pezizomycotina</taxon>
        <taxon>Eurotiomycetes</taxon>
        <taxon>Eurotiomycetidae</taxon>
        <taxon>Eurotiales</taxon>
        <taxon>Aspergillaceae</taxon>
        <taxon>Penicillium</taxon>
    </lineage>
</organism>
<comment type="caution">
    <text evidence="5">The sequence shown here is derived from an EMBL/GenBank/DDBJ whole genome shotgun (WGS) entry which is preliminary data.</text>
</comment>
<dbReference type="GO" id="GO:0016616">
    <property type="term" value="F:oxidoreductase activity, acting on the CH-OH group of donors, NAD or NADP as acceptor"/>
    <property type="evidence" value="ECO:0007669"/>
    <property type="project" value="TreeGrafter"/>
</dbReference>
<comment type="similarity">
    <text evidence="1">Belongs to the short-chain dehydrogenases/reductases (SDR) family.</text>
</comment>
<evidence type="ECO:0000313" key="6">
    <source>
        <dbReference type="Proteomes" id="UP001152649"/>
    </source>
</evidence>
<dbReference type="PRINTS" id="PR00080">
    <property type="entry name" value="SDRFAMILY"/>
</dbReference>
<dbReference type="Proteomes" id="UP001152649">
    <property type="component" value="Unassembled WGS sequence"/>
</dbReference>
<evidence type="ECO:0000256" key="3">
    <source>
        <dbReference type="ARBA" id="ARBA00023002"/>
    </source>
</evidence>
<dbReference type="InterPro" id="IPR002347">
    <property type="entry name" value="SDR_fam"/>
</dbReference>
<dbReference type="InterPro" id="IPR036291">
    <property type="entry name" value="NAD(P)-bd_dom_sf"/>
</dbReference>
<accession>A0A9W4NLQ4</accession>